<name>A0ABS1BQ47_9NEIS</name>
<comment type="caution">
    <text evidence="2">The sequence shown here is derived from an EMBL/GenBank/DDBJ whole genome shotgun (WGS) entry which is preliminary data.</text>
</comment>
<dbReference type="InterPro" id="IPR003814">
    <property type="entry name" value="FmdEsu_dom"/>
</dbReference>
<dbReference type="Proteomes" id="UP000614058">
    <property type="component" value="Unassembled WGS sequence"/>
</dbReference>
<dbReference type="Gene3D" id="3.30.1330.130">
    <property type="match status" value="1"/>
</dbReference>
<sequence length="206" mass="21902">MQLQPFFNQAPSIQLYDPLAQFLGATPDGVLEYHYADAVKLCGHSCPTVASAWLMVIKALAALYSPDELPERGNIEIGMSGERDAGVTGVIASVAQLITGAAPETGFGGIGMAGRFARRNLLAFGAGGDADMTVSRRDTGKAVRVSFNGSVVPFAPEMRDIMPQAVAGMASPEELQRFGELWQARVYAILVEQVDNPEMIVVEAVA</sequence>
<dbReference type="Pfam" id="PF02663">
    <property type="entry name" value="FmdE"/>
    <property type="match status" value="1"/>
</dbReference>
<proteinExistence type="predicted"/>
<dbReference type="RefSeq" id="WP_200521942.1">
    <property type="nucleotide sequence ID" value="NZ_JAEHNZ010000001.1"/>
</dbReference>
<keyword evidence="3" id="KW-1185">Reference proteome</keyword>
<feature type="domain" description="Formylmethanofuran dehydrogenase subunit E" evidence="1">
    <location>
        <begin position="43"/>
        <end position="190"/>
    </location>
</feature>
<protein>
    <recommendedName>
        <fullName evidence="1">Formylmethanofuran dehydrogenase subunit E domain-containing protein</fullName>
    </recommendedName>
</protein>
<evidence type="ECO:0000313" key="3">
    <source>
        <dbReference type="Proteomes" id="UP000614058"/>
    </source>
</evidence>
<reference evidence="2 3" key="1">
    <citation type="journal article" date="2021" name="Pathogens">
        <title>Isolation and Characterization of Kingella bonacorsii sp. nov., A Novel Kingella Species Detected in a Stable Periodontitis Subject.</title>
        <authorList>
            <person name="Antezack A."/>
            <person name="Boxberger M."/>
            <person name="Rolland C."/>
            <person name="Monnet-Corti V."/>
            <person name="La Scola B."/>
        </authorList>
    </citation>
    <scope>NUCLEOTIDE SEQUENCE [LARGE SCALE GENOMIC DNA]</scope>
    <source>
        <strain evidence="2 3">Marseille-Q4569</strain>
    </source>
</reference>
<accession>A0ABS1BQ47</accession>
<dbReference type="EMBL" id="JAEHNZ010000001">
    <property type="protein sequence ID" value="MBK0395369.1"/>
    <property type="molecule type" value="Genomic_DNA"/>
</dbReference>
<gene>
    <name evidence="2" type="ORF">JDW22_01900</name>
</gene>
<evidence type="ECO:0000313" key="2">
    <source>
        <dbReference type="EMBL" id="MBK0395369.1"/>
    </source>
</evidence>
<dbReference type="SUPFAM" id="SSF143555">
    <property type="entry name" value="FwdE-like"/>
    <property type="match status" value="1"/>
</dbReference>
<organism evidence="2 3">
    <name type="scientific">Kingella bonacorsii</name>
    <dbReference type="NCBI Taxonomy" id="2796361"/>
    <lineage>
        <taxon>Bacteria</taxon>
        <taxon>Pseudomonadati</taxon>
        <taxon>Pseudomonadota</taxon>
        <taxon>Betaproteobacteria</taxon>
        <taxon>Neisseriales</taxon>
        <taxon>Neisseriaceae</taxon>
        <taxon>Kingella</taxon>
    </lineage>
</organism>
<evidence type="ECO:0000259" key="1">
    <source>
        <dbReference type="Pfam" id="PF02663"/>
    </source>
</evidence>